<dbReference type="PANTHER" id="PTHR38813:SF1">
    <property type="entry name" value="TOXIN RELE1-RELATED"/>
    <property type="match status" value="1"/>
</dbReference>
<protein>
    <submittedName>
        <fullName evidence="2">Plasmid stabilization protein</fullName>
    </submittedName>
</protein>
<dbReference type="Gene3D" id="3.30.2310.20">
    <property type="entry name" value="RelE-like"/>
    <property type="match status" value="1"/>
</dbReference>
<keyword evidence="3" id="KW-1185">Reference proteome</keyword>
<proteinExistence type="predicted"/>
<keyword evidence="1" id="KW-1277">Toxin-antitoxin system</keyword>
<dbReference type="RefSeq" id="WP_038281077.1">
    <property type="nucleotide sequence ID" value="NZ_JPME01000013.1"/>
</dbReference>
<evidence type="ECO:0000313" key="3">
    <source>
        <dbReference type="Proteomes" id="UP000028525"/>
    </source>
</evidence>
<dbReference type="SUPFAM" id="SSF143011">
    <property type="entry name" value="RelE-like"/>
    <property type="match status" value="1"/>
</dbReference>
<dbReference type="EMBL" id="JPME01000013">
    <property type="protein sequence ID" value="KEZ90124.1"/>
    <property type="molecule type" value="Genomic_DNA"/>
</dbReference>
<dbReference type="AlphaFoldDB" id="A0A084JME0"/>
<reference evidence="2 3" key="1">
    <citation type="submission" date="2014-07" db="EMBL/GenBank/DDBJ databases">
        <title>Draft genome of Clostridium celerecrescens 152B isolated from sediments associated with methane hydrate from Krishna Godavari basin.</title>
        <authorList>
            <person name="Honkalas V.S."/>
            <person name="Dabir A.P."/>
            <person name="Arora P."/>
            <person name="Dhakephalkar P.K."/>
        </authorList>
    </citation>
    <scope>NUCLEOTIDE SEQUENCE [LARGE SCALE GENOMIC DNA]</scope>
    <source>
        <strain evidence="2 3">152B</strain>
    </source>
</reference>
<dbReference type="Pfam" id="PF05016">
    <property type="entry name" value="ParE_toxin"/>
    <property type="match status" value="1"/>
</dbReference>
<organism evidence="2 3">
    <name type="scientific">Lacrimispora celerecrescens</name>
    <dbReference type="NCBI Taxonomy" id="29354"/>
    <lineage>
        <taxon>Bacteria</taxon>
        <taxon>Bacillati</taxon>
        <taxon>Bacillota</taxon>
        <taxon>Clostridia</taxon>
        <taxon>Lachnospirales</taxon>
        <taxon>Lachnospiraceae</taxon>
        <taxon>Lacrimispora</taxon>
    </lineage>
</organism>
<accession>A0A084JME0</accession>
<evidence type="ECO:0000313" key="2">
    <source>
        <dbReference type="EMBL" id="KEZ90124.1"/>
    </source>
</evidence>
<evidence type="ECO:0000256" key="1">
    <source>
        <dbReference type="ARBA" id="ARBA00022649"/>
    </source>
</evidence>
<dbReference type="InterPro" id="IPR007712">
    <property type="entry name" value="RelE/ParE_toxin"/>
</dbReference>
<comment type="caution">
    <text evidence="2">The sequence shown here is derived from an EMBL/GenBank/DDBJ whole genome shotgun (WGS) entry which is preliminary data.</text>
</comment>
<dbReference type="OrthoDB" id="9805098at2"/>
<sequence>MSNYTVTFEKAAKKFLKKQSPKVQTALLTAIAKLPDGTDIKRLQGYDLYRMRVGNVRIIYSIDNEVKIINIENIDNRGDVYKRY</sequence>
<dbReference type="InterPro" id="IPR052747">
    <property type="entry name" value="TA_system_RelE_toxin"/>
</dbReference>
<dbReference type="PANTHER" id="PTHR38813">
    <property type="match status" value="1"/>
</dbReference>
<dbReference type="Proteomes" id="UP000028525">
    <property type="component" value="Unassembled WGS sequence"/>
</dbReference>
<dbReference type="STRING" id="29354.IO98_11605"/>
<gene>
    <name evidence="2" type="ORF">IO98_11605</name>
</gene>
<dbReference type="InterPro" id="IPR035093">
    <property type="entry name" value="RelE/ParE_toxin_dom_sf"/>
</dbReference>
<name>A0A084JME0_9FIRM</name>